<keyword evidence="1" id="KW-0472">Membrane</keyword>
<reference evidence="2" key="1">
    <citation type="submission" date="2018-02" db="EMBL/GenBank/DDBJ databases">
        <title>Rhizophora mucronata_Transcriptome.</title>
        <authorList>
            <person name="Meera S.P."/>
            <person name="Sreeshan A."/>
            <person name="Augustine A."/>
        </authorList>
    </citation>
    <scope>NUCLEOTIDE SEQUENCE</scope>
    <source>
        <tissue evidence="2">Leaf</tissue>
    </source>
</reference>
<keyword evidence="1" id="KW-1133">Transmembrane helix</keyword>
<evidence type="ECO:0000313" key="2">
    <source>
        <dbReference type="EMBL" id="MBX38756.1"/>
    </source>
</evidence>
<name>A0A2P2N8K5_RHIMU</name>
<dbReference type="EMBL" id="GGEC01058272">
    <property type="protein sequence ID" value="MBX38756.1"/>
    <property type="molecule type" value="Transcribed_RNA"/>
</dbReference>
<dbReference type="AlphaFoldDB" id="A0A2P2N8K5"/>
<protein>
    <submittedName>
        <fullName evidence="2">Uncharacterized protein</fullName>
    </submittedName>
</protein>
<organism evidence="2">
    <name type="scientific">Rhizophora mucronata</name>
    <name type="common">Asiatic mangrove</name>
    <dbReference type="NCBI Taxonomy" id="61149"/>
    <lineage>
        <taxon>Eukaryota</taxon>
        <taxon>Viridiplantae</taxon>
        <taxon>Streptophyta</taxon>
        <taxon>Embryophyta</taxon>
        <taxon>Tracheophyta</taxon>
        <taxon>Spermatophyta</taxon>
        <taxon>Magnoliopsida</taxon>
        <taxon>eudicotyledons</taxon>
        <taxon>Gunneridae</taxon>
        <taxon>Pentapetalae</taxon>
        <taxon>rosids</taxon>
        <taxon>fabids</taxon>
        <taxon>Malpighiales</taxon>
        <taxon>Rhizophoraceae</taxon>
        <taxon>Rhizophora</taxon>
    </lineage>
</organism>
<feature type="transmembrane region" description="Helical" evidence="1">
    <location>
        <begin position="16"/>
        <end position="37"/>
    </location>
</feature>
<evidence type="ECO:0000256" key="1">
    <source>
        <dbReference type="SAM" id="Phobius"/>
    </source>
</evidence>
<accession>A0A2P2N8K5</accession>
<proteinExistence type="predicted"/>
<keyword evidence="1" id="KW-0812">Transmembrane</keyword>
<sequence>METPGHHCLYLEGKPAVHLSLMAKVLGAAWYPILYYFP</sequence>